<dbReference type="Gene3D" id="3.80.10.10">
    <property type="entry name" value="Ribonuclease Inhibitor"/>
    <property type="match status" value="1"/>
</dbReference>
<comment type="caution">
    <text evidence="2">The sequence shown here is derived from an EMBL/GenBank/DDBJ whole genome shotgun (WGS) entry which is preliminary data.</text>
</comment>
<dbReference type="InterPro" id="IPR032675">
    <property type="entry name" value="LRR_dom_sf"/>
</dbReference>
<accession>A0AAD5H9K1</accession>
<protein>
    <submittedName>
        <fullName evidence="2">Uncharacterized protein</fullName>
    </submittedName>
</protein>
<evidence type="ECO:0000313" key="2">
    <source>
        <dbReference type="EMBL" id="KAI7846065.1"/>
    </source>
</evidence>
<sequence>MSTLTNLVELKCCPFDYSPLHGLSALRSLRKLWINCAAAPPSCLSLLTSLQRLTLNDYKGGFGEEDLEELRSALPQLQQLTGLVIEVGVQLTFPRSDDQAAFAACPQLVSLRFDAWMRDGPPCSLTGPWLVRLRCLAAPLHVIAASWPALSSTATQLRQLGLHCDCEDDADLACQVAGWAEQHTPLRRLIVYPDDPHWAPDYRARLLHVQRRPTLCTHVCAWADIDALLNEHESELFDR</sequence>
<dbReference type="Proteomes" id="UP001205105">
    <property type="component" value="Unassembled WGS sequence"/>
</dbReference>
<organism evidence="2 3">
    <name type="scientific">Chlorella ohadii</name>
    <dbReference type="NCBI Taxonomy" id="2649997"/>
    <lineage>
        <taxon>Eukaryota</taxon>
        <taxon>Viridiplantae</taxon>
        <taxon>Chlorophyta</taxon>
        <taxon>core chlorophytes</taxon>
        <taxon>Trebouxiophyceae</taxon>
        <taxon>Chlorellales</taxon>
        <taxon>Chlorellaceae</taxon>
        <taxon>Chlorella clade</taxon>
        <taxon>Chlorella</taxon>
    </lineage>
</organism>
<reference evidence="2" key="1">
    <citation type="submission" date="2020-11" db="EMBL/GenBank/DDBJ databases">
        <title>Chlorella ohadii genome sequencing and assembly.</title>
        <authorList>
            <person name="Murik O."/>
            <person name="Treves H."/>
            <person name="Kedem I."/>
            <person name="Shotland Y."/>
            <person name="Kaplan A."/>
        </authorList>
    </citation>
    <scope>NUCLEOTIDE SEQUENCE</scope>
    <source>
        <strain evidence="2">1</strain>
    </source>
</reference>
<proteinExistence type="predicted"/>
<gene>
    <name evidence="2" type="ORF">COHA_000431</name>
</gene>
<dbReference type="SUPFAM" id="SSF52047">
    <property type="entry name" value="RNI-like"/>
    <property type="match status" value="1"/>
</dbReference>
<dbReference type="AlphaFoldDB" id="A0AAD5H9K1"/>
<comment type="subcellular location">
    <subcellularLocation>
        <location evidence="1">Cytoplasm</location>
        <location evidence="1">Cytoskeleton</location>
        <location evidence="1">Cilium axoneme</location>
    </subcellularLocation>
</comment>
<evidence type="ECO:0000256" key="1">
    <source>
        <dbReference type="ARBA" id="ARBA00004430"/>
    </source>
</evidence>
<dbReference type="GO" id="GO:0005930">
    <property type="term" value="C:axoneme"/>
    <property type="evidence" value="ECO:0007669"/>
    <property type="project" value="UniProtKB-SubCell"/>
</dbReference>
<evidence type="ECO:0000313" key="3">
    <source>
        <dbReference type="Proteomes" id="UP001205105"/>
    </source>
</evidence>
<dbReference type="EMBL" id="JADXDR010000010">
    <property type="protein sequence ID" value="KAI7846065.1"/>
    <property type="molecule type" value="Genomic_DNA"/>
</dbReference>
<keyword evidence="3" id="KW-1185">Reference proteome</keyword>
<name>A0AAD5H9K1_9CHLO</name>